<dbReference type="CDD" id="cd06558">
    <property type="entry name" value="crotonase-like"/>
    <property type="match status" value="1"/>
</dbReference>
<dbReference type="SUPFAM" id="SSF52096">
    <property type="entry name" value="ClpP/crotonase"/>
    <property type="match status" value="1"/>
</dbReference>
<dbReference type="InterPro" id="IPR032259">
    <property type="entry name" value="HIBYL-CoA-H"/>
</dbReference>
<evidence type="ECO:0000259" key="4">
    <source>
        <dbReference type="Pfam" id="PF16113"/>
    </source>
</evidence>
<protein>
    <recommendedName>
        <fullName evidence="2">3-hydroxyisobutyryl-CoA hydrolase</fullName>
        <ecNumber evidence="2">3.1.2.4</ecNumber>
    </recommendedName>
</protein>
<keyword evidence="6" id="KW-1185">Reference proteome</keyword>
<organism evidence="5 6">
    <name type="scientific">Pusillimonas noertemannii</name>
    <dbReference type="NCBI Taxonomy" id="305977"/>
    <lineage>
        <taxon>Bacteria</taxon>
        <taxon>Pseudomonadati</taxon>
        <taxon>Pseudomonadota</taxon>
        <taxon>Betaproteobacteria</taxon>
        <taxon>Burkholderiales</taxon>
        <taxon>Alcaligenaceae</taxon>
        <taxon>Pusillimonas</taxon>
    </lineage>
</organism>
<evidence type="ECO:0000256" key="1">
    <source>
        <dbReference type="ARBA" id="ARBA00001709"/>
    </source>
</evidence>
<dbReference type="RefSeq" id="WP_116518944.1">
    <property type="nucleotide sequence ID" value="NZ_JACCEX010000004.1"/>
</dbReference>
<comment type="catalytic activity">
    <reaction evidence="1">
        <text>3-hydroxy-2-methylpropanoyl-CoA + H2O = 3-hydroxy-2-methylpropanoate + CoA + H(+)</text>
        <dbReference type="Rhea" id="RHEA:20888"/>
        <dbReference type="ChEBI" id="CHEBI:11805"/>
        <dbReference type="ChEBI" id="CHEBI:15377"/>
        <dbReference type="ChEBI" id="CHEBI:15378"/>
        <dbReference type="ChEBI" id="CHEBI:57287"/>
        <dbReference type="ChEBI" id="CHEBI:57340"/>
        <dbReference type="EC" id="3.1.2.4"/>
    </reaction>
</comment>
<dbReference type="PANTHER" id="PTHR43176">
    <property type="entry name" value="3-HYDROXYISOBUTYRYL-COA HYDROLASE-RELATED"/>
    <property type="match status" value="1"/>
</dbReference>
<sequence length="377" mass="41144">MSTDLLFDTLEAGNGRRIAVATLNRPRTLNGLTLQMCADLDRQLTLWEEDDAVALVVLRGEGGKAFCAGGDLHSLYASMREATPGDAWGNEYARDFFAVEYRLDYHIHRYAKPVLCWGSGIVMGGGVGLMMGASHRVVTETTRFAMPEITIGIFPDVGASWMLERLPAGIGTFLALTGAQLDAADCRHLGLADYTLHSGGWQALVRALQGTPWSSGRNENAVLLDRVLRSLAPTDMNCPAPLRKLYERIAEQCDGPDFEAICAGIAGWHDASNTWLARAAQTFMRGSPGSARLGFTLQKKARGLSLAQVFQMEYTAILQCVAGENFREGVRALLIDKDMSPRWQPSSIAQADEEWVQRFFVPAWPAGVAHPLADLGV</sequence>
<dbReference type="GO" id="GO:0003860">
    <property type="term" value="F:3-hydroxyisobutyryl-CoA hydrolase activity"/>
    <property type="evidence" value="ECO:0007669"/>
    <property type="project" value="UniProtKB-EC"/>
</dbReference>
<dbReference type="OrthoDB" id="9790967at2"/>
<feature type="domain" description="Enoyl-CoA hydratase/isomerase" evidence="4">
    <location>
        <begin position="19"/>
        <end position="360"/>
    </location>
</feature>
<reference evidence="5 6" key="1">
    <citation type="submission" date="2018-04" db="EMBL/GenBank/DDBJ databases">
        <title>Genomic Encyclopedia of Type Strains, Phase IV (KMG-IV): sequencing the most valuable type-strain genomes for metagenomic binning, comparative biology and taxonomic classification.</title>
        <authorList>
            <person name="Goeker M."/>
        </authorList>
    </citation>
    <scope>NUCLEOTIDE SEQUENCE [LARGE SCALE GENOMIC DNA]</scope>
    <source>
        <strain evidence="5 6">DSM 10065</strain>
    </source>
</reference>
<evidence type="ECO:0000313" key="6">
    <source>
        <dbReference type="Proteomes" id="UP000246145"/>
    </source>
</evidence>
<dbReference type="EMBL" id="QEKO01000004">
    <property type="protein sequence ID" value="PVY61181.1"/>
    <property type="molecule type" value="Genomic_DNA"/>
</dbReference>
<name>A0A2U1CJK4_9BURK</name>
<gene>
    <name evidence="5" type="ORF">C7440_2731</name>
</gene>
<dbReference type="InterPro" id="IPR029045">
    <property type="entry name" value="ClpP/crotonase-like_dom_sf"/>
</dbReference>
<dbReference type="EC" id="3.1.2.4" evidence="2"/>
<keyword evidence="3" id="KW-0378">Hydrolase</keyword>
<evidence type="ECO:0000313" key="5">
    <source>
        <dbReference type="EMBL" id="PVY61181.1"/>
    </source>
</evidence>
<evidence type="ECO:0000256" key="3">
    <source>
        <dbReference type="ARBA" id="ARBA00022801"/>
    </source>
</evidence>
<proteinExistence type="predicted"/>
<dbReference type="AlphaFoldDB" id="A0A2U1CJK4"/>
<dbReference type="Gene3D" id="3.90.226.10">
    <property type="entry name" value="2-enoyl-CoA Hydratase, Chain A, domain 1"/>
    <property type="match status" value="1"/>
</dbReference>
<dbReference type="GO" id="GO:0005829">
    <property type="term" value="C:cytosol"/>
    <property type="evidence" value="ECO:0007669"/>
    <property type="project" value="TreeGrafter"/>
</dbReference>
<comment type="caution">
    <text evidence="5">The sequence shown here is derived from an EMBL/GenBank/DDBJ whole genome shotgun (WGS) entry which is preliminary data.</text>
</comment>
<dbReference type="Proteomes" id="UP000246145">
    <property type="component" value="Unassembled WGS sequence"/>
</dbReference>
<dbReference type="GO" id="GO:0006574">
    <property type="term" value="P:L-valine catabolic process"/>
    <property type="evidence" value="ECO:0007669"/>
    <property type="project" value="TreeGrafter"/>
</dbReference>
<dbReference type="Pfam" id="PF16113">
    <property type="entry name" value="ECH_2"/>
    <property type="match status" value="1"/>
</dbReference>
<evidence type="ECO:0000256" key="2">
    <source>
        <dbReference type="ARBA" id="ARBA00011915"/>
    </source>
</evidence>
<accession>A0A2U1CJK4</accession>
<dbReference type="STRING" id="1231391.GCA_000308195_01086"/>
<dbReference type="PANTHER" id="PTHR43176:SF3">
    <property type="entry name" value="3-HYDROXYISOBUTYRYL-COA HYDROLASE, MITOCHONDRIAL"/>
    <property type="match status" value="1"/>
</dbReference>
<dbReference type="NCBIfam" id="NF004127">
    <property type="entry name" value="PRK05617.1"/>
    <property type="match status" value="1"/>
</dbReference>
<dbReference type="InterPro" id="IPR045004">
    <property type="entry name" value="ECH_dom"/>
</dbReference>